<feature type="region of interest" description="Disordered" evidence="1">
    <location>
        <begin position="585"/>
        <end position="604"/>
    </location>
</feature>
<protein>
    <recommendedName>
        <fullName evidence="6">Acyltransferase 3 domain-containing protein</fullName>
    </recommendedName>
</protein>
<evidence type="ECO:0000313" key="5">
    <source>
        <dbReference type="Proteomes" id="UP000078113"/>
    </source>
</evidence>
<feature type="region of interest" description="Disordered" evidence="1">
    <location>
        <begin position="425"/>
        <end position="449"/>
    </location>
</feature>
<feature type="transmembrane region" description="Helical" evidence="2">
    <location>
        <begin position="839"/>
        <end position="865"/>
    </location>
</feature>
<evidence type="ECO:0000256" key="3">
    <source>
        <dbReference type="SAM" id="SignalP"/>
    </source>
</evidence>
<dbReference type="PANTHER" id="PTHR38121">
    <property type="entry name" value="GH16 DOMAIN-CONTAINING PROTEIN"/>
    <property type="match status" value="1"/>
</dbReference>
<name>A0A8X7NDL5_9BASI</name>
<reference evidence="4" key="2">
    <citation type="journal article" date="2019" name="IMA Fungus">
        <title>Genome sequencing and comparison of five Tilletia species to identify candidate genes for the detection of regulated species infecting wheat.</title>
        <authorList>
            <person name="Nguyen H.D.T."/>
            <person name="Sultana T."/>
            <person name="Kesanakurti P."/>
            <person name="Hambleton S."/>
        </authorList>
    </citation>
    <scope>NUCLEOTIDE SEQUENCE</scope>
    <source>
        <strain evidence="4">DAOMC 236422</strain>
    </source>
</reference>
<keyword evidence="5" id="KW-1185">Reference proteome</keyword>
<feature type="transmembrane region" description="Helical" evidence="2">
    <location>
        <begin position="690"/>
        <end position="711"/>
    </location>
</feature>
<feature type="chain" id="PRO_5036482571" description="Acyltransferase 3 domain-containing protein" evidence="3">
    <location>
        <begin position="24"/>
        <end position="1074"/>
    </location>
</feature>
<dbReference type="Proteomes" id="UP000078113">
    <property type="component" value="Unassembled WGS sequence"/>
</dbReference>
<feature type="compositionally biased region" description="Acidic residues" evidence="1">
    <location>
        <begin position="430"/>
        <end position="449"/>
    </location>
</feature>
<organism evidence="4 5">
    <name type="scientific">Tilletia walkeri</name>
    <dbReference type="NCBI Taxonomy" id="117179"/>
    <lineage>
        <taxon>Eukaryota</taxon>
        <taxon>Fungi</taxon>
        <taxon>Dikarya</taxon>
        <taxon>Basidiomycota</taxon>
        <taxon>Ustilaginomycotina</taxon>
        <taxon>Exobasidiomycetes</taxon>
        <taxon>Tilletiales</taxon>
        <taxon>Tilletiaceae</taxon>
        <taxon>Tilletia</taxon>
    </lineage>
</organism>
<evidence type="ECO:0000256" key="2">
    <source>
        <dbReference type="SAM" id="Phobius"/>
    </source>
</evidence>
<accession>A0A8X7NDL5</accession>
<gene>
    <name evidence="4" type="ORF">A4X09_0g288</name>
</gene>
<feature type="transmembrane region" description="Helical" evidence="2">
    <location>
        <begin position="732"/>
        <end position="750"/>
    </location>
</feature>
<dbReference type="AlphaFoldDB" id="A0A8X7NDL5"/>
<feature type="transmembrane region" description="Helical" evidence="2">
    <location>
        <begin position="1000"/>
        <end position="1019"/>
    </location>
</feature>
<keyword evidence="2" id="KW-0472">Membrane</keyword>
<sequence>MRGVNALSLVLLTATGLAGTVGAAPCDCGYQDPATGAVWTDAIITYFNETEAANDIVFQPARSPYANGDSDSGDSGTGSQSWVVAGDQVHKWEEGFTATYRAGFNYNNTFLDSNESALALNIQPADMSNHVSLGAQIVSRRRDILYGSFRVEMKLPATRNAGSVLRAAAQYNLSETVNVGIHSSNLPQNATFRWSYSATNHDSNPIQNNISLSGADRNFAYFEHRFDWLGEQGVTWSNNAPNRTQGFLSTGRLSNHPSVAVPFSISHSSNGERSVSQGPPIRTNATGYVRTIRLFFNSTLESRRDNFGPICARAAQPRCSTDDITLRGSTPFSIDAIQTILVPGIKYDPPKYAVICVSIFAGLFALIFLHSAIRNRVIEDEHPDRTFVDSQINLMTSASKTSIYGDKDFEDAANAWNTPNLLLHGHKDAEDEDDDEEENIDPFEDDDQGSLEADVAGFECVDPEARRGLSPALPTSRSVAQSMYSQPSQEQLFPPQTPGGVLSIDGSLSDFPGALLQRPALRMRDTFASSFQSLNGTSPPVPGSSSLVGQLADNASTTSIWQTRIVPWKARKVHDAVGTLAAPAVKKGRGQATRNVETPNSDEAIDPPKQNIFIRALKSTATGFRRQFSSPEDTKTTSSGANRVQYLNSIRGLCSFLIMVGNWLAIFQWVNNGTPHNPELNLWLTRLLGWLLAGWGRWKVAMFFVLPARVIANRYLLKGGLSSLADTTVRRFPRLAIPVLFAAAINYFLMEVDAYVWIRRLPSWSWTTWSYYESFKNGGEFINMYVSLWFSMPPEVPVICLRYAIGILWVIPIMIQGTWCVLTCALIAHEIKNHYKRYFFYFLCSFFSWYAGRVDLYFLLGFIVADMDNKLNYRKWFAIGLPLFPKSFSRLSKIRLHGQLLGWACLLSGTLLVFLHDFKAPGRFFDSDEYGIKLSFVTANPEKWSWAPDAHIEPDYFDLKFSTYISVLGFYILCDTCDWYRAFFTLRFWDFIADRSMSLFLLHGTIFWSWSAMVTVLLASSGVPYWASALVNFISSMIILCFVCSIFTATIEKWGIQLSTALWRAMSGGLGRKG</sequence>
<comment type="caution">
    <text evidence="4">The sequence shown here is derived from an EMBL/GenBank/DDBJ whole genome shotgun (WGS) entry which is preliminary data.</text>
</comment>
<evidence type="ECO:0008006" key="6">
    <source>
        <dbReference type="Google" id="ProtNLM"/>
    </source>
</evidence>
<feature type="transmembrane region" description="Helical" evidence="2">
    <location>
        <begin position="352"/>
        <end position="369"/>
    </location>
</feature>
<proteinExistence type="predicted"/>
<feature type="transmembrane region" description="Helical" evidence="2">
    <location>
        <begin position="652"/>
        <end position="670"/>
    </location>
</feature>
<keyword evidence="2" id="KW-1133">Transmembrane helix</keyword>
<keyword evidence="2" id="KW-0812">Transmembrane</keyword>
<feature type="transmembrane region" description="Helical" evidence="2">
    <location>
        <begin position="1025"/>
        <end position="1049"/>
    </location>
</feature>
<feature type="transmembrane region" description="Helical" evidence="2">
    <location>
        <begin position="900"/>
        <end position="918"/>
    </location>
</feature>
<reference evidence="4" key="1">
    <citation type="submission" date="2016-04" db="EMBL/GenBank/DDBJ databases">
        <authorList>
            <person name="Nguyen H.D."/>
            <person name="Samba Siva P."/>
            <person name="Cullis J."/>
            <person name="Levesque C.A."/>
            <person name="Hambleton S."/>
        </authorList>
    </citation>
    <scope>NUCLEOTIDE SEQUENCE</scope>
    <source>
        <strain evidence="4">DAOMC 236422</strain>
    </source>
</reference>
<keyword evidence="3" id="KW-0732">Signal</keyword>
<evidence type="ECO:0000256" key="1">
    <source>
        <dbReference type="SAM" id="MobiDB-lite"/>
    </source>
</evidence>
<evidence type="ECO:0000313" key="4">
    <source>
        <dbReference type="EMBL" id="KAE8272041.1"/>
    </source>
</evidence>
<feature type="signal peptide" evidence="3">
    <location>
        <begin position="1"/>
        <end position="23"/>
    </location>
</feature>
<dbReference type="PANTHER" id="PTHR38121:SF2">
    <property type="entry name" value="ACYLTRANSFERASE 3 DOMAIN-CONTAINING PROTEIN"/>
    <property type="match status" value="1"/>
</dbReference>
<feature type="compositionally biased region" description="Polar residues" evidence="1">
    <location>
        <begin position="592"/>
        <end position="601"/>
    </location>
</feature>
<dbReference type="EMBL" id="LWDG02000005">
    <property type="protein sequence ID" value="KAE8272041.1"/>
    <property type="molecule type" value="Genomic_DNA"/>
</dbReference>
<feature type="transmembrane region" description="Helical" evidence="2">
    <location>
        <begin position="803"/>
        <end position="827"/>
    </location>
</feature>